<dbReference type="InterPro" id="IPR036390">
    <property type="entry name" value="WH_DNA-bd_sf"/>
</dbReference>
<dbReference type="Proteomes" id="UP000480122">
    <property type="component" value="Unassembled WGS sequence"/>
</dbReference>
<reference evidence="2 3" key="1">
    <citation type="submission" date="2019-11" db="EMBL/GenBank/DDBJ databases">
        <title>Agromyces kandeliae sp. nov., isolated from mangrove soil.</title>
        <authorList>
            <person name="Wang R."/>
        </authorList>
    </citation>
    <scope>NUCLEOTIDE SEQUENCE [LARGE SCALE GENOMIC DNA]</scope>
    <source>
        <strain evidence="2 3">JCM 11431</strain>
    </source>
</reference>
<dbReference type="InterPro" id="IPR043129">
    <property type="entry name" value="ATPase_NBD"/>
</dbReference>
<dbReference type="InterPro" id="IPR036388">
    <property type="entry name" value="WH-like_DNA-bd_sf"/>
</dbReference>
<dbReference type="PANTHER" id="PTHR18964:SF149">
    <property type="entry name" value="BIFUNCTIONAL UDP-N-ACETYLGLUCOSAMINE 2-EPIMERASE_N-ACETYLMANNOSAMINE KINASE"/>
    <property type="match status" value="1"/>
</dbReference>
<dbReference type="EMBL" id="WODA01000018">
    <property type="protein sequence ID" value="MUN07408.1"/>
    <property type="molecule type" value="Genomic_DNA"/>
</dbReference>
<evidence type="ECO:0000256" key="1">
    <source>
        <dbReference type="ARBA" id="ARBA00006479"/>
    </source>
</evidence>
<dbReference type="OrthoDB" id="3464494at2"/>
<proteinExistence type="inferred from homology"/>
<gene>
    <name evidence="2" type="ORF">GLX25_09810</name>
</gene>
<keyword evidence="3" id="KW-1185">Reference proteome</keyword>
<dbReference type="SUPFAM" id="SSF53067">
    <property type="entry name" value="Actin-like ATPase domain"/>
    <property type="match status" value="1"/>
</dbReference>
<evidence type="ECO:0000313" key="3">
    <source>
        <dbReference type="Proteomes" id="UP000480122"/>
    </source>
</evidence>
<comment type="caution">
    <text evidence="2">The sequence shown here is derived from an EMBL/GenBank/DDBJ whole genome shotgun (WGS) entry which is preliminary data.</text>
</comment>
<dbReference type="InterPro" id="IPR000600">
    <property type="entry name" value="ROK"/>
</dbReference>
<name>A0A7C9HHX1_9MICO</name>
<accession>A0A7C9HHX1</accession>
<protein>
    <submittedName>
        <fullName evidence="2">ROK family protein</fullName>
    </submittedName>
</protein>
<dbReference type="AlphaFoldDB" id="A0A7C9HHX1"/>
<dbReference type="SUPFAM" id="SSF46785">
    <property type="entry name" value="Winged helix' DNA-binding domain"/>
    <property type="match status" value="1"/>
</dbReference>
<dbReference type="PANTHER" id="PTHR18964">
    <property type="entry name" value="ROK (REPRESSOR, ORF, KINASE) FAMILY"/>
    <property type="match status" value="1"/>
</dbReference>
<dbReference type="Gene3D" id="3.30.420.40">
    <property type="match status" value="2"/>
</dbReference>
<organism evidence="2 3">
    <name type="scientific">Agromyces luteolus</name>
    <dbReference type="NCBI Taxonomy" id="88373"/>
    <lineage>
        <taxon>Bacteria</taxon>
        <taxon>Bacillati</taxon>
        <taxon>Actinomycetota</taxon>
        <taxon>Actinomycetes</taxon>
        <taxon>Micrococcales</taxon>
        <taxon>Microbacteriaceae</taxon>
        <taxon>Agromyces</taxon>
    </lineage>
</organism>
<dbReference type="Pfam" id="PF00480">
    <property type="entry name" value="ROK"/>
    <property type="match status" value="1"/>
</dbReference>
<dbReference type="RefSeq" id="WP_155842329.1">
    <property type="nucleotide sequence ID" value="NZ_BAAAIA010000012.1"/>
</dbReference>
<evidence type="ECO:0000313" key="2">
    <source>
        <dbReference type="EMBL" id="MUN07408.1"/>
    </source>
</evidence>
<comment type="similarity">
    <text evidence="1">Belongs to the ROK (NagC/XylR) family.</text>
</comment>
<dbReference type="Gene3D" id="1.10.10.10">
    <property type="entry name" value="Winged helix-like DNA-binding domain superfamily/Winged helix DNA-binding domain"/>
    <property type="match status" value="1"/>
</dbReference>
<sequence length="395" mass="40447">MTQVELGDSARELAREVLIHGPISRADLGRRLGLSPASLTRLSKPFLDRGLFVETAEAVQGATGRPARPLDVRVDARRFVGIKLTGEAAYGVLTDLRATALAQASRELDGHDVERVVDVIAGLVAELADDGGAALGGAGLDGGALDGSALGGVGLSIGGNVTDQRVVTRAPFLGWRDVPLADLLEARLGIPVDLENDVTALTTAEQWFGPARAHDAFAVVTVGAGVGYGLVMHDRVVTTPDTGLGLGGHLPLDQNGPLCLDGHRGCSTAMLAIPSICAQVGIALGREVGYDEVLELAAAGHPAARSVTDAAGRALGRMMGYIANLTMVDAIVLSGEGVGLWEVAGDTALAALAADRDPEATPVEVHVDAAGFSSWARGAAAVAIQASLARLRLPA</sequence>